<dbReference type="OrthoDB" id="3482507at2"/>
<dbReference type="AlphaFoldDB" id="D1A2H8"/>
<reference evidence="2 3" key="1">
    <citation type="journal article" date="2011" name="Stand. Genomic Sci.">
        <title>Complete genome sequence of Thermomonospora curvata type strain (B9).</title>
        <authorList>
            <person name="Chertkov O."/>
            <person name="Sikorski J."/>
            <person name="Nolan M."/>
            <person name="Lapidus A."/>
            <person name="Lucas S."/>
            <person name="Del Rio T.G."/>
            <person name="Tice H."/>
            <person name="Cheng J.F."/>
            <person name="Goodwin L."/>
            <person name="Pitluck S."/>
            <person name="Liolios K."/>
            <person name="Ivanova N."/>
            <person name="Mavromatis K."/>
            <person name="Mikhailova N."/>
            <person name="Ovchinnikova G."/>
            <person name="Pati A."/>
            <person name="Chen A."/>
            <person name="Palaniappan K."/>
            <person name="Djao O.D."/>
            <person name="Land M."/>
            <person name="Hauser L."/>
            <person name="Chang Y.J."/>
            <person name="Jeffries C.D."/>
            <person name="Brettin T."/>
            <person name="Han C."/>
            <person name="Detter J.C."/>
            <person name="Rohde M."/>
            <person name="Goker M."/>
            <person name="Woyke T."/>
            <person name="Bristow J."/>
            <person name="Eisen J.A."/>
            <person name="Markowitz V."/>
            <person name="Hugenholtz P."/>
            <person name="Klenk H.P."/>
            <person name="Kyrpides N.C."/>
        </authorList>
    </citation>
    <scope>NUCLEOTIDE SEQUENCE [LARGE SCALE GENOMIC DNA]</scope>
    <source>
        <strain evidence="3">ATCC 19995 / DSM 43183 / JCM 3096 / KCTC 9072 / NBRC 15933 / NCIMB 10081 / Henssen B9</strain>
    </source>
</reference>
<protein>
    <recommendedName>
        <fullName evidence="4">Guanylate cyclase domain-containing protein</fullName>
    </recommendedName>
</protein>
<evidence type="ECO:0008006" key="4">
    <source>
        <dbReference type="Google" id="ProtNLM"/>
    </source>
</evidence>
<sequence>MGRHPIVVVDIKEFGRRPDGAQKQLRKRLYRVMWNALDAAGIVREDVHPPQDRGDGAFWILPTWVSPAELTGPLVRQLHRELQQDADSDPEGAMRVRVALHIGKVSKDSNGWVGTDLNTACRLVDADELRRVLELGARPLMALILSRQWREEVRHRHIEGLDLKSGWPVRIAVKEVADTAWIHLPGHEDLTVRLWRIQKRWEELLALEEQVRTRRDEIAERLTSVPDMPDPPPELRRGRDLLPLWELVELDAEVFQQATERWWKRITKLGRRVEKMKAERDELRKTIEAFQARQNQSGLAEDLHLSAAYRRARDLLWHAPCDLPRAKAAVDDYIQEIWRKLHHDLNAGGRA</sequence>
<keyword evidence="3" id="KW-1185">Reference proteome</keyword>
<dbReference type="RefSeq" id="WP_012850782.1">
    <property type="nucleotide sequence ID" value="NC_013510.1"/>
</dbReference>
<keyword evidence="1" id="KW-0175">Coiled coil</keyword>
<dbReference type="STRING" id="471852.Tcur_0398"/>
<dbReference type="HOGENOM" id="CLU_789698_0_0_11"/>
<feature type="coiled-coil region" evidence="1">
    <location>
        <begin position="266"/>
        <end position="293"/>
    </location>
</feature>
<name>D1A2H8_THECD</name>
<evidence type="ECO:0000313" key="2">
    <source>
        <dbReference type="EMBL" id="ACY95998.1"/>
    </source>
</evidence>
<dbReference type="KEGG" id="tcu:Tcur_0398"/>
<gene>
    <name evidence="2" type="ordered locus">Tcur_0398</name>
</gene>
<dbReference type="EMBL" id="CP001738">
    <property type="protein sequence ID" value="ACY95998.1"/>
    <property type="molecule type" value="Genomic_DNA"/>
</dbReference>
<evidence type="ECO:0000256" key="1">
    <source>
        <dbReference type="SAM" id="Coils"/>
    </source>
</evidence>
<dbReference type="eggNOG" id="COG2114">
    <property type="taxonomic scope" value="Bacteria"/>
</dbReference>
<accession>D1A2H8</accession>
<evidence type="ECO:0000313" key="3">
    <source>
        <dbReference type="Proteomes" id="UP000001918"/>
    </source>
</evidence>
<organism evidence="2 3">
    <name type="scientific">Thermomonospora curvata (strain ATCC 19995 / DSM 43183 / JCM 3096 / KCTC 9072 / NBRC 15933 / NCIMB 10081 / Henssen B9)</name>
    <dbReference type="NCBI Taxonomy" id="471852"/>
    <lineage>
        <taxon>Bacteria</taxon>
        <taxon>Bacillati</taxon>
        <taxon>Actinomycetota</taxon>
        <taxon>Actinomycetes</taxon>
        <taxon>Streptosporangiales</taxon>
        <taxon>Thermomonosporaceae</taxon>
        <taxon>Thermomonospora</taxon>
    </lineage>
</organism>
<dbReference type="Proteomes" id="UP000001918">
    <property type="component" value="Chromosome"/>
</dbReference>
<proteinExistence type="predicted"/>